<dbReference type="EMBL" id="CM044702">
    <property type="protein sequence ID" value="KAI5679000.1"/>
    <property type="molecule type" value="Genomic_DNA"/>
</dbReference>
<evidence type="ECO:0000313" key="2">
    <source>
        <dbReference type="Proteomes" id="UP001060085"/>
    </source>
</evidence>
<protein>
    <submittedName>
        <fullName evidence="1">Uncharacterized protein</fullName>
    </submittedName>
</protein>
<organism evidence="1 2">
    <name type="scientific">Catharanthus roseus</name>
    <name type="common">Madagascar periwinkle</name>
    <name type="synonym">Vinca rosea</name>
    <dbReference type="NCBI Taxonomy" id="4058"/>
    <lineage>
        <taxon>Eukaryota</taxon>
        <taxon>Viridiplantae</taxon>
        <taxon>Streptophyta</taxon>
        <taxon>Embryophyta</taxon>
        <taxon>Tracheophyta</taxon>
        <taxon>Spermatophyta</taxon>
        <taxon>Magnoliopsida</taxon>
        <taxon>eudicotyledons</taxon>
        <taxon>Gunneridae</taxon>
        <taxon>Pentapetalae</taxon>
        <taxon>asterids</taxon>
        <taxon>lamiids</taxon>
        <taxon>Gentianales</taxon>
        <taxon>Apocynaceae</taxon>
        <taxon>Rauvolfioideae</taxon>
        <taxon>Vinceae</taxon>
        <taxon>Catharanthinae</taxon>
        <taxon>Catharanthus</taxon>
    </lineage>
</organism>
<gene>
    <name evidence="1" type="ORF">M9H77_09950</name>
</gene>
<keyword evidence="2" id="KW-1185">Reference proteome</keyword>
<name>A0ACC0C277_CATRO</name>
<comment type="caution">
    <text evidence="1">The sequence shown here is derived from an EMBL/GenBank/DDBJ whole genome shotgun (WGS) entry which is preliminary data.</text>
</comment>
<evidence type="ECO:0000313" key="1">
    <source>
        <dbReference type="EMBL" id="KAI5679000.1"/>
    </source>
</evidence>
<proteinExistence type="predicted"/>
<dbReference type="Proteomes" id="UP001060085">
    <property type="component" value="Linkage Group LG02"/>
</dbReference>
<accession>A0ACC0C277</accession>
<reference evidence="2" key="1">
    <citation type="journal article" date="2023" name="Nat. Plants">
        <title>Single-cell RNA sequencing provides a high-resolution roadmap for understanding the multicellular compartmentation of specialized metabolism.</title>
        <authorList>
            <person name="Sun S."/>
            <person name="Shen X."/>
            <person name="Li Y."/>
            <person name="Li Y."/>
            <person name="Wang S."/>
            <person name="Li R."/>
            <person name="Zhang H."/>
            <person name="Shen G."/>
            <person name="Guo B."/>
            <person name="Wei J."/>
            <person name="Xu J."/>
            <person name="St-Pierre B."/>
            <person name="Chen S."/>
            <person name="Sun C."/>
        </authorList>
    </citation>
    <scope>NUCLEOTIDE SEQUENCE [LARGE SCALE GENOMIC DNA]</scope>
</reference>
<sequence>MMKEGKVEIGGGHEEAHMGKGKGKLASIRGIAIMDLILRIAALVGTLGSAAAMATTDQTLPFFTQIVRFEAQYDDFTTFKLFVIVNAIACGYIALSIPLSIFHIIRRRAGKSRILLIILDTIMLALVTGGASAAAAIVYLAHTGNSSANWFSICQQYQNFCQRVSGSLIGSFGAVVILVLLVLLSGIALSRR</sequence>